<dbReference type="InterPro" id="IPR009019">
    <property type="entry name" value="KH_sf_prok-type"/>
</dbReference>
<accession>A0A4Y1RU98</accession>
<dbReference type="Pfam" id="PF07650">
    <property type="entry name" value="KH_2"/>
    <property type="match status" value="1"/>
</dbReference>
<dbReference type="PROSITE" id="PS51713">
    <property type="entry name" value="G_ERA"/>
    <property type="match status" value="1"/>
</dbReference>
<feature type="non-terminal residue" evidence="8">
    <location>
        <position position="450"/>
    </location>
</feature>
<dbReference type="GO" id="GO:0005525">
    <property type="term" value="F:GTP binding"/>
    <property type="evidence" value="ECO:0007669"/>
    <property type="project" value="UniProtKB-UniRule"/>
</dbReference>
<evidence type="ECO:0000256" key="6">
    <source>
        <dbReference type="SAM" id="MobiDB-lite"/>
    </source>
</evidence>
<feature type="region of interest" description="Disordered" evidence="6">
    <location>
        <begin position="80"/>
        <end position="122"/>
    </location>
</feature>
<feature type="compositionally biased region" description="Acidic residues" evidence="6">
    <location>
        <begin position="87"/>
        <end position="113"/>
    </location>
</feature>
<dbReference type="EMBL" id="AP019303">
    <property type="protein sequence ID" value="BBH07944.1"/>
    <property type="molecule type" value="Genomic_DNA"/>
</dbReference>
<dbReference type="GO" id="GO:0000028">
    <property type="term" value="P:ribosomal small subunit assembly"/>
    <property type="evidence" value="ECO:0007669"/>
    <property type="project" value="TreeGrafter"/>
</dbReference>
<feature type="region of interest" description="G4" evidence="5">
    <location>
        <begin position="267"/>
        <end position="270"/>
    </location>
</feature>
<feature type="domain" description="Era-type G" evidence="7">
    <location>
        <begin position="146"/>
        <end position="317"/>
    </location>
</feature>
<dbReference type="NCBIfam" id="TIGR00436">
    <property type="entry name" value="era"/>
    <property type="match status" value="1"/>
</dbReference>
<evidence type="ECO:0000256" key="3">
    <source>
        <dbReference type="ARBA" id="ARBA00022884"/>
    </source>
</evidence>
<dbReference type="GO" id="GO:0019843">
    <property type="term" value="F:rRNA binding"/>
    <property type="evidence" value="ECO:0007669"/>
    <property type="project" value="TreeGrafter"/>
</dbReference>
<dbReference type="InterPro" id="IPR015946">
    <property type="entry name" value="KH_dom-like_a/b"/>
</dbReference>
<evidence type="ECO:0000259" key="7">
    <source>
        <dbReference type="PROSITE" id="PS51713"/>
    </source>
</evidence>
<organism evidence="8">
    <name type="scientific">Prunus dulcis</name>
    <name type="common">Almond</name>
    <name type="synonym">Amygdalus dulcis</name>
    <dbReference type="NCBI Taxonomy" id="3755"/>
    <lineage>
        <taxon>Eukaryota</taxon>
        <taxon>Viridiplantae</taxon>
        <taxon>Streptophyta</taxon>
        <taxon>Embryophyta</taxon>
        <taxon>Tracheophyta</taxon>
        <taxon>Spermatophyta</taxon>
        <taxon>Magnoliopsida</taxon>
        <taxon>eudicotyledons</taxon>
        <taxon>Gunneridae</taxon>
        <taxon>Pentapetalae</taxon>
        <taxon>rosids</taxon>
        <taxon>fabids</taxon>
        <taxon>Rosales</taxon>
        <taxon>Rosaceae</taxon>
        <taxon>Amygdaloideae</taxon>
        <taxon>Amygdaleae</taxon>
        <taxon>Prunus</taxon>
    </lineage>
</organism>
<dbReference type="Pfam" id="PF01926">
    <property type="entry name" value="MMR_HSR1"/>
    <property type="match status" value="1"/>
</dbReference>
<reference evidence="8" key="1">
    <citation type="journal article" date="2019" name="Science">
        <title>Mutation of a bHLH transcription factor allowed almond domestication.</title>
        <authorList>
            <person name="Sanchez-Perez R."/>
            <person name="Pavan S."/>
            <person name="Mazzeo R."/>
            <person name="Moldovan C."/>
            <person name="Aiese Cigliano R."/>
            <person name="Del Cueto J."/>
            <person name="Ricciardi F."/>
            <person name="Lotti C."/>
            <person name="Ricciardi L."/>
            <person name="Dicenta F."/>
            <person name="Lopez-Marques R.L."/>
            <person name="Lindberg Moller B."/>
        </authorList>
    </citation>
    <scope>NUCLEOTIDE SEQUENCE</scope>
</reference>
<evidence type="ECO:0000256" key="4">
    <source>
        <dbReference type="ARBA" id="ARBA00023134"/>
    </source>
</evidence>
<evidence type="ECO:0000256" key="5">
    <source>
        <dbReference type="PROSITE-ProRule" id="PRU01050"/>
    </source>
</evidence>
<dbReference type="NCBIfam" id="NF000908">
    <property type="entry name" value="PRK00089.1"/>
    <property type="match status" value="1"/>
</dbReference>
<sequence>WKSYQIHWSSDNGASSTHVRFFFQRELSNPLLPLKFLTTQDYQKALFPHFTRKSQLQQPKNRIKRTSKLVVSATKQRLWISEQQQGQEEEEEEAEEEEEDEEEEEYAYSEDESSLLSLSEKPDRSMAMLDEYEIEELDYAIDPNHRSGYVAVLGKPNVGKSTLSNQMVGQKLSIVTDKPQTTRHRILGICSGTDYQMILYDTPGVIEKKMHKLDSMMMKNVRSAVINADCVLVLVDACKVPEKIDEVLEEGVGNQADRLPPTLLVMNKKDLIKPGEIAKKLEWYEKFTNVDEVIPVSAKHGQGVEDVKHWILSKLPFGPAYYPKDIVSEHPERFFVSEIVREKIFMQYRKEIPYVCQVNVVSYKTRPTAKDFIQVEIVVEKNSQKIIVIGKEGRALKLLATAARLDIENFLQKKVEVKVKENWRQDEVLLKNYGYGGYRCSIIPTQSLII</sequence>
<feature type="non-terminal residue" evidence="8">
    <location>
        <position position="1"/>
    </location>
</feature>
<dbReference type="NCBIfam" id="TIGR00231">
    <property type="entry name" value="small_GTP"/>
    <property type="match status" value="1"/>
</dbReference>
<proteinExistence type="inferred from homology"/>
<name>A0A4Y1RU98_PRUDU</name>
<dbReference type="InterPro" id="IPR027417">
    <property type="entry name" value="P-loop_NTPase"/>
</dbReference>
<feature type="region of interest" description="G1" evidence="5">
    <location>
        <begin position="154"/>
        <end position="161"/>
    </location>
</feature>
<feature type="region of interest" description="G3" evidence="5">
    <location>
        <begin position="201"/>
        <end position="204"/>
    </location>
</feature>
<dbReference type="InterPro" id="IPR006073">
    <property type="entry name" value="GTP-bd"/>
</dbReference>
<feature type="region of interest" description="G5" evidence="5">
    <location>
        <begin position="296"/>
        <end position="298"/>
    </location>
</feature>
<gene>
    <name evidence="8" type="ORF">Prudu_020003</name>
</gene>
<dbReference type="Gene3D" id="3.30.300.20">
    <property type="match status" value="1"/>
</dbReference>
<dbReference type="AlphaFoldDB" id="A0A4Y1RU98"/>
<dbReference type="Gene3D" id="3.40.50.300">
    <property type="entry name" value="P-loop containing nucleotide triphosphate hydrolases"/>
    <property type="match status" value="1"/>
</dbReference>
<dbReference type="InterPro" id="IPR030388">
    <property type="entry name" value="G_ERA_dom"/>
</dbReference>
<comment type="similarity">
    <text evidence="1 5">Belongs to the TRAFAC class TrmE-Era-EngA-EngB-Septin-like GTPase superfamily. Era GTPase family.</text>
</comment>
<dbReference type="SUPFAM" id="SSF54814">
    <property type="entry name" value="Prokaryotic type KH domain (KH-domain type II)"/>
    <property type="match status" value="1"/>
</dbReference>
<evidence type="ECO:0000256" key="2">
    <source>
        <dbReference type="ARBA" id="ARBA00022741"/>
    </source>
</evidence>
<feature type="region of interest" description="G2" evidence="5">
    <location>
        <begin position="180"/>
        <end position="184"/>
    </location>
</feature>
<protein>
    <submittedName>
        <fullName evidence="8">RNA-binding protein</fullName>
    </submittedName>
</protein>
<keyword evidence="3" id="KW-0694">RNA-binding</keyword>
<keyword evidence="4 5" id="KW-0342">GTP-binding</keyword>
<dbReference type="CDD" id="cd04163">
    <property type="entry name" value="Era"/>
    <property type="match status" value="1"/>
</dbReference>
<dbReference type="GO" id="GO:0043024">
    <property type="term" value="F:ribosomal small subunit binding"/>
    <property type="evidence" value="ECO:0007669"/>
    <property type="project" value="TreeGrafter"/>
</dbReference>
<dbReference type="CDD" id="cd22534">
    <property type="entry name" value="KH-II_Era"/>
    <property type="match status" value="1"/>
</dbReference>
<dbReference type="HAMAP" id="MF_00367">
    <property type="entry name" value="GTPase_Era"/>
    <property type="match status" value="1"/>
</dbReference>
<dbReference type="PANTHER" id="PTHR42698:SF2">
    <property type="entry name" value="GTPASE ERA-LIKE, CHLOROPLASTIC"/>
    <property type="match status" value="1"/>
</dbReference>
<evidence type="ECO:0000256" key="1">
    <source>
        <dbReference type="ARBA" id="ARBA00007921"/>
    </source>
</evidence>
<keyword evidence="2 5" id="KW-0547">Nucleotide-binding</keyword>
<dbReference type="InterPro" id="IPR005662">
    <property type="entry name" value="GTPase_Era-like"/>
</dbReference>
<dbReference type="FunFam" id="3.40.50.300:FF:000094">
    <property type="entry name" value="GTPase Era"/>
    <property type="match status" value="1"/>
</dbReference>
<dbReference type="InterPro" id="IPR005225">
    <property type="entry name" value="Small_GTP-bd"/>
</dbReference>
<dbReference type="InterPro" id="IPR004044">
    <property type="entry name" value="KH_dom_type_2"/>
</dbReference>
<evidence type="ECO:0000313" key="8">
    <source>
        <dbReference type="EMBL" id="BBH07944.1"/>
    </source>
</evidence>
<dbReference type="SUPFAM" id="SSF52540">
    <property type="entry name" value="P-loop containing nucleoside triphosphate hydrolases"/>
    <property type="match status" value="1"/>
</dbReference>
<dbReference type="PANTHER" id="PTHR42698">
    <property type="entry name" value="GTPASE ERA"/>
    <property type="match status" value="1"/>
</dbReference>